<keyword evidence="2" id="KW-1185">Reference proteome</keyword>
<sequence length="179" mass="19838">MASPRSFWQLGADLLSQPSSKSDGGNDLGVHVGASLNSWPWIWLFPKWNAGTFRATHRISACKLPYSCESASRRKEWQRRLPRQGTFNTVSATTAHCRRVVTTDGANECPSRSFSAPLDKASFPGFISDLEREGLHMTSARVCLANASPFRSLLECSLVREASMFFINAKDTKFVATGY</sequence>
<reference evidence="1 2" key="1">
    <citation type="submission" date="2016-07" db="EMBL/GenBank/DDBJ databases">
        <title>Draft genome of the white-rot fungus Obba rivulosa 3A-2.</title>
        <authorList>
            <consortium name="DOE Joint Genome Institute"/>
            <person name="Miettinen O."/>
            <person name="Riley R."/>
            <person name="Acob R."/>
            <person name="Barry K."/>
            <person name="Cullen D."/>
            <person name="De Vries R."/>
            <person name="Hainaut M."/>
            <person name="Hatakka A."/>
            <person name="Henrissat B."/>
            <person name="Hilden K."/>
            <person name="Kuo R."/>
            <person name="Labutti K."/>
            <person name="Lipzen A."/>
            <person name="Makela M.R."/>
            <person name="Sandor L."/>
            <person name="Spatafora J.W."/>
            <person name="Grigoriev I.V."/>
            <person name="Hibbett D.S."/>
        </authorList>
    </citation>
    <scope>NUCLEOTIDE SEQUENCE [LARGE SCALE GENOMIC DNA]</scope>
    <source>
        <strain evidence="1 2">3A-2</strain>
    </source>
</reference>
<proteinExistence type="predicted"/>
<organism evidence="1 2">
    <name type="scientific">Obba rivulosa</name>
    <dbReference type="NCBI Taxonomy" id="1052685"/>
    <lineage>
        <taxon>Eukaryota</taxon>
        <taxon>Fungi</taxon>
        <taxon>Dikarya</taxon>
        <taxon>Basidiomycota</taxon>
        <taxon>Agaricomycotina</taxon>
        <taxon>Agaricomycetes</taxon>
        <taxon>Polyporales</taxon>
        <taxon>Gelatoporiaceae</taxon>
        <taxon>Obba</taxon>
    </lineage>
</organism>
<evidence type="ECO:0000313" key="2">
    <source>
        <dbReference type="Proteomes" id="UP000250043"/>
    </source>
</evidence>
<name>A0A8E2DJ22_9APHY</name>
<dbReference type="AlphaFoldDB" id="A0A8E2DJ22"/>
<gene>
    <name evidence="1" type="ORF">OBBRIDRAFT_71375</name>
</gene>
<dbReference type="Proteomes" id="UP000250043">
    <property type="component" value="Unassembled WGS sequence"/>
</dbReference>
<accession>A0A8E2DJ22</accession>
<dbReference type="EMBL" id="KV722448">
    <property type="protein sequence ID" value="OCH88586.1"/>
    <property type="molecule type" value="Genomic_DNA"/>
</dbReference>
<protein>
    <submittedName>
        <fullName evidence="1">Uncharacterized protein</fullName>
    </submittedName>
</protein>
<evidence type="ECO:0000313" key="1">
    <source>
        <dbReference type="EMBL" id="OCH88586.1"/>
    </source>
</evidence>